<protein>
    <recommendedName>
        <fullName evidence="4">DUF1735 domain-containing protein</fullName>
    </recommendedName>
</protein>
<feature type="signal peptide" evidence="1">
    <location>
        <begin position="1"/>
        <end position="23"/>
    </location>
</feature>
<accession>A0A1G5J2T2</accession>
<evidence type="ECO:0000313" key="2">
    <source>
        <dbReference type="EMBL" id="SCY82645.1"/>
    </source>
</evidence>
<proteinExistence type="predicted"/>
<dbReference type="STRING" id="490189.SAMN02927903_02504"/>
<dbReference type="EMBL" id="FMVF01000012">
    <property type="protein sequence ID" value="SCY82645.1"/>
    <property type="molecule type" value="Genomic_DNA"/>
</dbReference>
<keyword evidence="1" id="KW-0732">Signal</keyword>
<keyword evidence="3" id="KW-1185">Reference proteome</keyword>
<evidence type="ECO:0000256" key="1">
    <source>
        <dbReference type="SAM" id="SignalP"/>
    </source>
</evidence>
<organism evidence="2 3">
    <name type="scientific">Flavobacterium caeni</name>
    <dbReference type="NCBI Taxonomy" id="490189"/>
    <lineage>
        <taxon>Bacteria</taxon>
        <taxon>Pseudomonadati</taxon>
        <taxon>Bacteroidota</taxon>
        <taxon>Flavobacteriia</taxon>
        <taxon>Flavobacteriales</taxon>
        <taxon>Flavobacteriaceae</taxon>
        <taxon>Flavobacterium</taxon>
    </lineage>
</organism>
<feature type="chain" id="PRO_5011431745" description="DUF1735 domain-containing protein" evidence="1">
    <location>
        <begin position="24"/>
        <end position="290"/>
    </location>
</feature>
<dbReference type="PROSITE" id="PS51257">
    <property type="entry name" value="PROKAR_LIPOPROTEIN"/>
    <property type="match status" value="1"/>
</dbReference>
<dbReference type="AlphaFoldDB" id="A0A1G5J2T2"/>
<evidence type="ECO:0000313" key="3">
    <source>
        <dbReference type="Proteomes" id="UP000199354"/>
    </source>
</evidence>
<dbReference type="Proteomes" id="UP000199354">
    <property type="component" value="Unassembled WGS sequence"/>
</dbReference>
<evidence type="ECO:0008006" key="4">
    <source>
        <dbReference type="Google" id="ProtNLM"/>
    </source>
</evidence>
<name>A0A1G5J2T2_9FLAO</name>
<reference evidence="2 3" key="1">
    <citation type="submission" date="2016-10" db="EMBL/GenBank/DDBJ databases">
        <authorList>
            <person name="de Groot N.N."/>
        </authorList>
    </citation>
    <scope>NUCLEOTIDE SEQUENCE [LARGE SCALE GENOMIC DNA]</scope>
    <source>
        <strain evidence="2 3">CGMCC 1.7031</strain>
    </source>
</reference>
<sequence length="290" mass="31030">MMKMKIFKSLLLLPVAAMVFVGCQDDDERYNGSPVGKNNLVTLTGQLSTNVTSALTDQKIEFTVTLPRTFSDTVAVQATAISDSGRRIRGSVDVMPGETTATGDIFAPGGSIFDTTFDMYLSGIALQTPDPVGTHYFLTSDVLKIATGNSAIPVQNSERLIIRLVWPDATSTTNTLAMTVDRPTAADGNAPFQNGGREHRINVGSTGNNTGGALSTEAGDYLFKIKATALLQQPIDMPYRLIIVYPDGEADVFSGVYNGLTTTSPEITIAKINKSYVGNETVFTSENLIP</sequence>
<gene>
    <name evidence="2" type="ORF">SAMN02927903_02504</name>
</gene>